<dbReference type="InterPro" id="IPR005467">
    <property type="entry name" value="His_kinase_dom"/>
</dbReference>
<keyword evidence="10" id="KW-0472">Membrane</keyword>
<dbReference type="InterPro" id="IPR003661">
    <property type="entry name" value="HisK_dim/P_dom"/>
</dbReference>
<comment type="caution">
    <text evidence="12">The sequence shown here is derived from an EMBL/GenBank/DDBJ whole genome shotgun (WGS) entry which is preliminary data.</text>
</comment>
<evidence type="ECO:0000256" key="7">
    <source>
        <dbReference type="ARBA" id="ARBA00022777"/>
    </source>
</evidence>
<comment type="catalytic activity">
    <reaction evidence="1">
        <text>ATP + protein L-histidine = ADP + protein N-phospho-L-histidine.</text>
        <dbReference type="EC" id="2.7.13.3"/>
    </reaction>
</comment>
<gene>
    <name evidence="12" type="ORF">QOZ84_04075</name>
</gene>
<dbReference type="GO" id="GO:0004673">
    <property type="term" value="F:protein histidine kinase activity"/>
    <property type="evidence" value="ECO:0007669"/>
    <property type="project" value="UniProtKB-EC"/>
</dbReference>
<evidence type="ECO:0000256" key="1">
    <source>
        <dbReference type="ARBA" id="ARBA00000085"/>
    </source>
</evidence>
<dbReference type="EMBL" id="JASKYM010000001">
    <property type="protein sequence ID" value="MDK2562717.1"/>
    <property type="molecule type" value="Genomic_DNA"/>
</dbReference>
<dbReference type="RefSeq" id="WP_284131681.1">
    <property type="nucleotide sequence ID" value="NZ_JASKYM010000001.1"/>
</dbReference>
<evidence type="ECO:0000259" key="11">
    <source>
        <dbReference type="PROSITE" id="PS50109"/>
    </source>
</evidence>
<dbReference type="SMART" id="SM00387">
    <property type="entry name" value="HATPase_c"/>
    <property type="match status" value="1"/>
</dbReference>
<protein>
    <recommendedName>
        <fullName evidence="3">histidine kinase</fullName>
        <ecNumber evidence="3">2.7.13.3</ecNumber>
    </recommendedName>
</protein>
<keyword evidence="9" id="KW-0902">Two-component regulatory system</keyword>
<evidence type="ECO:0000256" key="3">
    <source>
        <dbReference type="ARBA" id="ARBA00012438"/>
    </source>
</evidence>
<dbReference type="InterPro" id="IPR003594">
    <property type="entry name" value="HATPase_dom"/>
</dbReference>
<keyword evidence="13" id="KW-1185">Reference proteome</keyword>
<dbReference type="SUPFAM" id="SSF55874">
    <property type="entry name" value="ATPase domain of HSP90 chaperone/DNA topoisomerase II/histidine kinase"/>
    <property type="match status" value="1"/>
</dbReference>
<dbReference type="Gene3D" id="3.30.565.10">
    <property type="entry name" value="Histidine kinase-like ATPase, C-terminal domain"/>
    <property type="match status" value="1"/>
</dbReference>
<evidence type="ECO:0000256" key="5">
    <source>
        <dbReference type="ARBA" id="ARBA00022679"/>
    </source>
</evidence>
<evidence type="ECO:0000256" key="10">
    <source>
        <dbReference type="ARBA" id="ARBA00023136"/>
    </source>
</evidence>
<evidence type="ECO:0000256" key="8">
    <source>
        <dbReference type="ARBA" id="ARBA00022989"/>
    </source>
</evidence>
<name>A0ABT7E7P7_9FIRM</name>
<dbReference type="InterPro" id="IPR050351">
    <property type="entry name" value="BphY/WalK/GraS-like"/>
</dbReference>
<evidence type="ECO:0000313" key="13">
    <source>
        <dbReference type="Proteomes" id="UP001301012"/>
    </source>
</evidence>
<sequence>MENITINFILILWIVLTTIEMAHEYIKKASYYNKVVNILKGIDKKYLLSVLIDNPDFLEGKIFYEVLSITDKSMNEEVNTYIHSQQEYQEYIDMWVHEIKTPISSSKLIIENNKNEQTLSLLEEIEKIEDFIEQVLYYSKGNELEKDYIVKEINLRKCVNNSIKRNKKLIREKNIAIEIVDFENKIYCDSKWLEFILNQIISNSIKYITNTNEKLESKRSKIKIYTNQNENDIELFIEDNGIGIDEKDLKKVFQKGFTGINGRKLKKSTGMGLYISKKLSDKMYLGLSIESTINEKTIVKIKFPKNNMTNI</sequence>
<evidence type="ECO:0000256" key="9">
    <source>
        <dbReference type="ARBA" id="ARBA00023012"/>
    </source>
</evidence>
<keyword evidence="7 12" id="KW-0418">Kinase</keyword>
<evidence type="ECO:0000256" key="2">
    <source>
        <dbReference type="ARBA" id="ARBA00004651"/>
    </source>
</evidence>
<accession>A0ABT7E7P7</accession>
<evidence type="ECO:0000256" key="4">
    <source>
        <dbReference type="ARBA" id="ARBA00022475"/>
    </source>
</evidence>
<keyword evidence="5 12" id="KW-0808">Transferase</keyword>
<dbReference type="InterPro" id="IPR036890">
    <property type="entry name" value="HATPase_C_sf"/>
</dbReference>
<feature type="domain" description="Histidine kinase" evidence="11">
    <location>
        <begin position="94"/>
        <end position="307"/>
    </location>
</feature>
<dbReference type="EC" id="2.7.13.3" evidence="3"/>
<reference evidence="12 13" key="1">
    <citation type="submission" date="2023-05" db="EMBL/GenBank/DDBJ databases">
        <title>Rombocin, a short stable natural nisin variant, displays selective antimicrobial activity against Listeria monocytogenes and employs dual mode of action to kill target bacterial strains.</title>
        <authorList>
            <person name="Wambui J."/>
            <person name="Stephan R."/>
            <person name="Kuipers O.P."/>
        </authorList>
    </citation>
    <scope>NUCLEOTIDE SEQUENCE [LARGE SCALE GENOMIC DNA]</scope>
    <source>
        <strain evidence="12 13">RC002</strain>
    </source>
</reference>
<dbReference type="Proteomes" id="UP001301012">
    <property type="component" value="Unassembled WGS sequence"/>
</dbReference>
<keyword evidence="8" id="KW-1133">Transmembrane helix</keyword>
<dbReference type="PANTHER" id="PTHR45453">
    <property type="entry name" value="PHOSPHATE REGULON SENSOR PROTEIN PHOR"/>
    <property type="match status" value="1"/>
</dbReference>
<organism evidence="12 13">
    <name type="scientific">Romboutsia sedimentorum</name>
    <dbReference type="NCBI Taxonomy" id="1368474"/>
    <lineage>
        <taxon>Bacteria</taxon>
        <taxon>Bacillati</taxon>
        <taxon>Bacillota</taxon>
        <taxon>Clostridia</taxon>
        <taxon>Peptostreptococcales</taxon>
        <taxon>Peptostreptococcaceae</taxon>
        <taxon>Romboutsia</taxon>
    </lineage>
</organism>
<dbReference type="PROSITE" id="PS50109">
    <property type="entry name" value="HIS_KIN"/>
    <property type="match status" value="1"/>
</dbReference>
<evidence type="ECO:0000256" key="6">
    <source>
        <dbReference type="ARBA" id="ARBA00022692"/>
    </source>
</evidence>
<dbReference type="PANTHER" id="PTHR45453:SF2">
    <property type="entry name" value="HISTIDINE KINASE"/>
    <property type="match status" value="1"/>
</dbReference>
<dbReference type="Pfam" id="PF02518">
    <property type="entry name" value="HATPase_c"/>
    <property type="match status" value="1"/>
</dbReference>
<keyword evidence="6" id="KW-0812">Transmembrane</keyword>
<proteinExistence type="predicted"/>
<evidence type="ECO:0000313" key="12">
    <source>
        <dbReference type="EMBL" id="MDK2562717.1"/>
    </source>
</evidence>
<keyword evidence="4" id="KW-1003">Cell membrane</keyword>
<dbReference type="CDD" id="cd00082">
    <property type="entry name" value="HisKA"/>
    <property type="match status" value="1"/>
</dbReference>
<comment type="subcellular location">
    <subcellularLocation>
        <location evidence="2">Cell membrane</location>
        <topology evidence="2">Multi-pass membrane protein</topology>
    </subcellularLocation>
</comment>